<dbReference type="AlphaFoldDB" id="I1C3Q8"/>
<dbReference type="SUPFAM" id="SSF118310">
    <property type="entry name" value="AN1-like Zinc finger"/>
    <property type="match status" value="1"/>
</dbReference>
<dbReference type="VEuPathDB" id="FungiDB:RO3G_07793"/>
<dbReference type="STRING" id="246409.I1C3Q8"/>
<feature type="compositionally biased region" description="Low complexity" evidence="1">
    <location>
        <begin position="44"/>
        <end position="62"/>
    </location>
</feature>
<sequence length="125" mass="14254">MCSKCFKEAANKKENIKEQEELKMKESSNVRKHLRTPSPEPRDISSVTTPTPSTPSTISTDSPKSDNKLGQTNKGKCFSCRKKYPDKHDCEIDYAKMDREILAKNNPKLHERPKGGRSFQRIDSI</sequence>
<dbReference type="EMBL" id="CH476736">
    <property type="protein sequence ID" value="EIE83088.1"/>
    <property type="molecule type" value="Genomic_DNA"/>
</dbReference>
<proteinExistence type="predicted"/>
<feature type="region of interest" description="Disordered" evidence="1">
    <location>
        <begin position="105"/>
        <end position="125"/>
    </location>
</feature>
<dbReference type="OMA" id="ATTGNMC"/>
<name>I1C3Q8_RHIO9</name>
<gene>
    <name evidence="2" type="ORF">RO3G_07793</name>
</gene>
<dbReference type="InParanoid" id="I1C3Q8"/>
<feature type="region of interest" description="Disordered" evidence="1">
    <location>
        <begin position="13"/>
        <end position="76"/>
    </location>
</feature>
<evidence type="ECO:0000256" key="1">
    <source>
        <dbReference type="SAM" id="MobiDB-lite"/>
    </source>
</evidence>
<dbReference type="OrthoDB" id="428577at2759"/>
<dbReference type="InterPro" id="IPR035896">
    <property type="entry name" value="AN1-like_Znf"/>
</dbReference>
<keyword evidence="3" id="KW-1185">Reference proteome</keyword>
<accession>I1C3Q8</accession>
<dbReference type="GeneID" id="93614764"/>
<dbReference type="Gene3D" id="4.10.1110.10">
    <property type="entry name" value="AN1-like Zinc finger"/>
    <property type="match status" value="1"/>
</dbReference>
<feature type="compositionally biased region" description="Basic and acidic residues" evidence="1">
    <location>
        <begin position="105"/>
        <end position="114"/>
    </location>
</feature>
<evidence type="ECO:0000313" key="3">
    <source>
        <dbReference type="Proteomes" id="UP000009138"/>
    </source>
</evidence>
<protein>
    <submittedName>
        <fullName evidence="2">Uncharacterized protein</fullName>
    </submittedName>
</protein>
<organism evidence="2 3">
    <name type="scientific">Rhizopus delemar (strain RA 99-880 / ATCC MYA-4621 / FGSC 9543 / NRRL 43880)</name>
    <name type="common">Mucormycosis agent</name>
    <name type="synonym">Rhizopus arrhizus var. delemar</name>
    <dbReference type="NCBI Taxonomy" id="246409"/>
    <lineage>
        <taxon>Eukaryota</taxon>
        <taxon>Fungi</taxon>
        <taxon>Fungi incertae sedis</taxon>
        <taxon>Mucoromycota</taxon>
        <taxon>Mucoromycotina</taxon>
        <taxon>Mucoromycetes</taxon>
        <taxon>Mucorales</taxon>
        <taxon>Mucorineae</taxon>
        <taxon>Rhizopodaceae</taxon>
        <taxon>Rhizopus</taxon>
    </lineage>
</organism>
<evidence type="ECO:0000313" key="2">
    <source>
        <dbReference type="EMBL" id="EIE83088.1"/>
    </source>
</evidence>
<dbReference type="RefSeq" id="XP_067518484.1">
    <property type="nucleotide sequence ID" value="XM_067662383.1"/>
</dbReference>
<dbReference type="Proteomes" id="UP000009138">
    <property type="component" value="Unassembled WGS sequence"/>
</dbReference>
<feature type="compositionally biased region" description="Basic and acidic residues" evidence="1">
    <location>
        <begin position="13"/>
        <end position="29"/>
    </location>
</feature>
<reference evidence="2 3" key="1">
    <citation type="journal article" date="2009" name="PLoS Genet.">
        <title>Genomic analysis of the basal lineage fungus Rhizopus oryzae reveals a whole-genome duplication.</title>
        <authorList>
            <person name="Ma L.-J."/>
            <person name="Ibrahim A.S."/>
            <person name="Skory C."/>
            <person name="Grabherr M.G."/>
            <person name="Burger G."/>
            <person name="Butler M."/>
            <person name="Elias M."/>
            <person name="Idnurm A."/>
            <person name="Lang B.F."/>
            <person name="Sone T."/>
            <person name="Abe A."/>
            <person name="Calvo S.E."/>
            <person name="Corrochano L.M."/>
            <person name="Engels R."/>
            <person name="Fu J."/>
            <person name="Hansberg W."/>
            <person name="Kim J.-M."/>
            <person name="Kodira C.D."/>
            <person name="Koehrsen M.J."/>
            <person name="Liu B."/>
            <person name="Miranda-Saavedra D."/>
            <person name="O'Leary S."/>
            <person name="Ortiz-Castellanos L."/>
            <person name="Poulter R."/>
            <person name="Rodriguez-Romero J."/>
            <person name="Ruiz-Herrera J."/>
            <person name="Shen Y.-Q."/>
            <person name="Zeng Q."/>
            <person name="Galagan J."/>
            <person name="Birren B.W."/>
            <person name="Cuomo C.A."/>
            <person name="Wickes B.L."/>
        </authorList>
    </citation>
    <scope>NUCLEOTIDE SEQUENCE [LARGE SCALE GENOMIC DNA]</scope>
    <source>
        <strain evidence="3">RA 99-880 / ATCC MYA-4621 / FGSC 9543 / NRRL 43880</strain>
    </source>
</reference>